<evidence type="ECO:0000313" key="3">
    <source>
        <dbReference type="Proteomes" id="UP001430360"/>
    </source>
</evidence>
<dbReference type="RefSeq" id="WP_232134205.1">
    <property type="nucleotide sequence ID" value="NZ_CP089507.1"/>
</dbReference>
<accession>A0ABS8U8S1</accession>
<keyword evidence="1" id="KW-1133">Transmembrane helix</keyword>
<proteinExistence type="predicted"/>
<feature type="transmembrane region" description="Helical" evidence="1">
    <location>
        <begin position="68"/>
        <end position="91"/>
    </location>
</feature>
<organism evidence="2 3">
    <name type="scientific">Luteimonas fraxinea</name>
    <dbReference type="NCBI Taxonomy" id="2901869"/>
    <lineage>
        <taxon>Bacteria</taxon>
        <taxon>Pseudomonadati</taxon>
        <taxon>Pseudomonadota</taxon>
        <taxon>Gammaproteobacteria</taxon>
        <taxon>Lysobacterales</taxon>
        <taxon>Lysobacteraceae</taxon>
        <taxon>Luteimonas</taxon>
    </lineage>
</organism>
<keyword evidence="1" id="KW-0812">Transmembrane</keyword>
<keyword evidence="3" id="KW-1185">Reference proteome</keyword>
<feature type="transmembrane region" description="Helical" evidence="1">
    <location>
        <begin position="130"/>
        <end position="150"/>
    </location>
</feature>
<protein>
    <submittedName>
        <fullName evidence="2">Uncharacterized protein</fullName>
    </submittedName>
</protein>
<dbReference type="Proteomes" id="UP001430360">
    <property type="component" value="Unassembled WGS sequence"/>
</dbReference>
<evidence type="ECO:0000313" key="2">
    <source>
        <dbReference type="EMBL" id="MCD9095679.1"/>
    </source>
</evidence>
<feature type="transmembrane region" description="Helical" evidence="1">
    <location>
        <begin position="98"/>
        <end position="118"/>
    </location>
</feature>
<reference evidence="2" key="1">
    <citation type="submission" date="2021-12" db="EMBL/GenBank/DDBJ databases">
        <authorList>
            <person name="Ulrich A."/>
        </authorList>
    </citation>
    <scope>NUCLEOTIDE SEQUENCE</scope>
    <source>
        <strain evidence="2">A1P009</strain>
    </source>
</reference>
<keyword evidence="1" id="KW-0472">Membrane</keyword>
<evidence type="ECO:0000256" key="1">
    <source>
        <dbReference type="SAM" id="Phobius"/>
    </source>
</evidence>
<gene>
    <name evidence="2" type="ORF">LTT95_01810</name>
</gene>
<sequence>MTISRTTRTIGWGRRIAAFLAALLLATAWGSVVQTQFNLQALAALDVDIPLQVRGLTTLQDLVGFGPAYAGIVLAAWLPAFLVAALLVRAWPQARVPVYALAAGVGLITAVRVVDAVAPMPVLIDATRGVSGLLAMAMGSLLAGAAFAWWTRARRSRY</sequence>
<reference evidence="2" key="2">
    <citation type="journal article" date="2022" name="Syst. Appl. Microbiol.">
        <title>Physiological and genomic characterisation of Luteimonas fraxinea sp. nov., a bacterial species associated with trees tolerant to ash dieback.</title>
        <authorList>
            <person name="Ulrich K."/>
            <person name="Becker R."/>
            <person name="Behrendt U."/>
            <person name="Kube M."/>
            <person name="Schneck V."/>
            <person name="Ulrich A."/>
        </authorList>
    </citation>
    <scope>NUCLEOTIDE SEQUENCE</scope>
    <source>
        <strain evidence="2">A1P009</strain>
    </source>
</reference>
<comment type="caution">
    <text evidence="2">The sequence shown here is derived from an EMBL/GenBank/DDBJ whole genome shotgun (WGS) entry which is preliminary data.</text>
</comment>
<dbReference type="EMBL" id="JAJQKU010000001">
    <property type="protein sequence ID" value="MCD9095679.1"/>
    <property type="molecule type" value="Genomic_DNA"/>
</dbReference>
<name>A0ABS8U8S1_9GAMM</name>